<dbReference type="Gene3D" id="2.60.40.1880">
    <property type="entry name" value="Invasion associated locus B (IalB) protein"/>
    <property type="match status" value="1"/>
</dbReference>
<name>A0A6B0XY56_9RHOB</name>
<reference evidence="2" key="1">
    <citation type="submission" date="2019-09" db="EMBL/GenBank/DDBJ databases">
        <title>Characterisation of the sponge microbiome using genome-centric metagenomics.</title>
        <authorList>
            <person name="Engelberts J.P."/>
            <person name="Robbins S.J."/>
            <person name="De Goeij J.M."/>
            <person name="Aranda M."/>
            <person name="Bell S.C."/>
            <person name="Webster N.S."/>
        </authorList>
    </citation>
    <scope>NUCLEOTIDE SEQUENCE</scope>
    <source>
        <strain evidence="2">SB0664_bin_43</strain>
    </source>
</reference>
<feature type="chain" id="PRO_5025578420" evidence="1">
    <location>
        <begin position="21"/>
        <end position="194"/>
    </location>
</feature>
<dbReference type="AlphaFoldDB" id="A0A6B0XY56"/>
<dbReference type="InterPro" id="IPR038696">
    <property type="entry name" value="IalB_sf"/>
</dbReference>
<organism evidence="2">
    <name type="scientific">Boseongicola sp. SB0664_bin_43</name>
    <dbReference type="NCBI Taxonomy" id="2604844"/>
    <lineage>
        <taxon>Bacteria</taxon>
        <taxon>Pseudomonadati</taxon>
        <taxon>Pseudomonadota</taxon>
        <taxon>Alphaproteobacteria</taxon>
        <taxon>Rhodobacterales</taxon>
        <taxon>Paracoccaceae</taxon>
        <taxon>Boseongicola</taxon>
    </lineage>
</organism>
<dbReference type="InterPro" id="IPR010642">
    <property type="entry name" value="Invasion_prot_B"/>
</dbReference>
<keyword evidence="1" id="KW-0732">Signal</keyword>
<evidence type="ECO:0000313" key="2">
    <source>
        <dbReference type="EMBL" id="MXY32529.1"/>
    </source>
</evidence>
<feature type="signal peptide" evidence="1">
    <location>
        <begin position="1"/>
        <end position="20"/>
    </location>
</feature>
<sequence>MIRNLAWALVFLALPFGAIAQSSAAGQGDPKAGLSLGMPDGGADVYVKDTFSDWKLLCIRVADRSDPCELYQLLRDQDGNPVAEVTMFADSADPQVVAWATIVTPLETLLTEDLRLAVDGGEARIYRFLFCRTIGCFSQLGLTDDEIGQFRQGAVATVTIVPAAAPGRTVDLDMSLSGFTAGWNALLEYDKAAE</sequence>
<evidence type="ECO:0000256" key="1">
    <source>
        <dbReference type="SAM" id="SignalP"/>
    </source>
</evidence>
<protein>
    <submittedName>
        <fullName evidence="2">Invasion associated locus B family protein</fullName>
    </submittedName>
</protein>
<accession>A0A6B0XY56</accession>
<dbReference type="EMBL" id="VXRY01000009">
    <property type="protein sequence ID" value="MXY32529.1"/>
    <property type="molecule type" value="Genomic_DNA"/>
</dbReference>
<proteinExistence type="predicted"/>
<gene>
    <name evidence="2" type="ORF">F4Y60_00245</name>
</gene>
<dbReference type="Pfam" id="PF06776">
    <property type="entry name" value="IalB"/>
    <property type="match status" value="1"/>
</dbReference>
<comment type="caution">
    <text evidence="2">The sequence shown here is derived from an EMBL/GenBank/DDBJ whole genome shotgun (WGS) entry which is preliminary data.</text>
</comment>